<evidence type="ECO:0000256" key="2">
    <source>
        <dbReference type="ARBA" id="ARBA00007727"/>
    </source>
</evidence>
<evidence type="ECO:0000256" key="1">
    <source>
        <dbReference type="ARBA" id="ARBA00004167"/>
    </source>
</evidence>
<proteinExistence type="inferred from homology"/>
<evidence type="ECO:0000259" key="8">
    <source>
        <dbReference type="Pfam" id="PF13839"/>
    </source>
</evidence>
<comment type="similarity">
    <text evidence="2">Belongs to the PC-esterase family. TBL subfamily.</text>
</comment>
<evidence type="ECO:0000256" key="3">
    <source>
        <dbReference type="ARBA" id="ARBA00022692"/>
    </source>
</evidence>
<dbReference type="PANTHER" id="PTHR32285">
    <property type="entry name" value="PROTEIN TRICHOME BIREFRINGENCE-LIKE 9-RELATED"/>
    <property type="match status" value="1"/>
</dbReference>
<gene>
    <name evidence="10" type="ORF">GOBAR_AA13660</name>
</gene>
<dbReference type="PANTHER" id="PTHR32285:SF217">
    <property type="entry name" value="PROTEIN TRICHOME BIREFRINGENCE-LIKE 31"/>
    <property type="match status" value="1"/>
</dbReference>
<evidence type="ECO:0000256" key="7">
    <source>
        <dbReference type="SAM" id="SignalP"/>
    </source>
</evidence>
<evidence type="ECO:0000259" key="9">
    <source>
        <dbReference type="Pfam" id="PF14416"/>
    </source>
</evidence>
<feature type="domain" description="Trichome birefringence-like N-terminal" evidence="9">
    <location>
        <begin position="64"/>
        <end position="91"/>
    </location>
</feature>
<feature type="chain" id="PRO_5015178140" evidence="7">
    <location>
        <begin position="27"/>
        <end position="437"/>
    </location>
</feature>
<protein>
    <submittedName>
        <fullName evidence="10">Uncharacterized protein</fullName>
    </submittedName>
</protein>
<evidence type="ECO:0000256" key="4">
    <source>
        <dbReference type="ARBA" id="ARBA00022968"/>
    </source>
</evidence>
<dbReference type="InterPro" id="IPR026057">
    <property type="entry name" value="TBL_C"/>
</dbReference>
<dbReference type="InterPro" id="IPR029962">
    <property type="entry name" value="TBL"/>
</dbReference>
<dbReference type="AlphaFoldDB" id="A0A2P5XUF5"/>
<accession>A0A2P5XUF5</accession>
<organism evidence="10 11">
    <name type="scientific">Gossypium barbadense</name>
    <name type="common">Sea Island cotton</name>
    <name type="synonym">Hibiscus barbadensis</name>
    <dbReference type="NCBI Taxonomy" id="3634"/>
    <lineage>
        <taxon>Eukaryota</taxon>
        <taxon>Viridiplantae</taxon>
        <taxon>Streptophyta</taxon>
        <taxon>Embryophyta</taxon>
        <taxon>Tracheophyta</taxon>
        <taxon>Spermatophyta</taxon>
        <taxon>Magnoliopsida</taxon>
        <taxon>eudicotyledons</taxon>
        <taxon>Gunneridae</taxon>
        <taxon>Pentapetalae</taxon>
        <taxon>rosids</taxon>
        <taxon>malvids</taxon>
        <taxon>Malvales</taxon>
        <taxon>Malvaceae</taxon>
        <taxon>Malvoideae</taxon>
        <taxon>Gossypium</taxon>
    </lineage>
</organism>
<comment type="subcellular location">
    <subcellularLocation>
        <location evidence="1">Membrane</location>
        <topology evidence="1">Single-pass membrane protein</topology>
    </subcellularLocation>
</comment>
<keyword evidence="5" id="KW-1133">Transmembrane helix</keyword>
<feature type="domain" description="Trichome birefringence-like C-terminal" evidence="8">
    <location>
        <begin position="109"/>
        <end position="427"/>
    </location>
</feature>
<dbReference type="Proteomes" id="UP000239757">
    <property type="component" value="Unassembled WGS sequence"/>
</dbReference>
<dbReference type="GO" id="GO:0016413">
    <property type="term" value="F:O-acetyltransferase activity"/>
    <property type="evidence" value="ECO:0007669"/>
    <property type="project" value="InterPro"/>
</dbReference>
<sequence length="437" mass="50517">MKGQSAERIQSLFPVLLASLLVLGTAQLVFDSLKSGKSYVFQYHGKPEKLRKSVFVLPEDRMDESCNLFEGQWVWDNVSYPLYEENSCPYLVALSIFNLLSKLDPNSWFDPLKLLDILRDKRLMFIGDSVQRAQFESMVCLVQSVIPKGKKSFKRDPPRKVFKAKEYNATIEYYWAPFIVESISDHATNHTVLKRLVNLDSISKHGKSWEGVDVLVFESYVWWMYRPQINAKIFHLQWEEKLIIVVKFSIPEAGNGSQAAVETASMSLTPSKYGSMEDVQEYNVTTAYRIAMETWGNWLESTINPHLQKVFFMSMSPTHLCWEWKPGSRGNCFNESYPIQGSYWGTGSNLAIMEILHEVLQDLKINVTFLNITQLSEYRKDAHTTVFGERRGKLLTKEQRADPLNFADCIHWCLPGVPDTWNEILYAYLLQSYQNFL</sequence>
<feature type="signal peptide" evidence="7">
    <location>
        <begin position="1"/>
        <end position="26"/>
    </location>
</feature>
<evidence type="ECO:0000256" key="6">
    <source>
        <dbReference type="ARBA" id="ARBA00023136"/>
    </source>
</evidence>
<dbReference type="EMBL" id="KZ664206">
    <property type="protein sequence ID" value="PPS06985.1"/>
    <property type="molecule type" value="Genomic_DNA"/>
</dbReference>
<reference evidence="10 11" key="1">
    <citation type="submission" date="2015-01" db="EMBL/GenBank/DDBJ databases">
        <title>Genome of allotetraploid Gossypium barbadense reveals genomic plasticity and fiber elongation in cotton evolution.</title>
        <authorList>
            <person name="Chen X."/>
            <person name="Liu X."/>
            <person name="Zhao B."/>
            <person name="Zheng H."/>
            <person name="Hu Y."/>
            <person name="Lu G."/>
            <person name="Yang C."/>
            <person name="Chen J."/>
            <person name="Shan C."/>
            <person name="Zhang L."/>
            <person name="Zhou Y."/>
            <person name="Wang L."/>
            <person name="Guo W."/>
            <person name="Bai Y."/>
            <person name="Ruan J."/>
            <person name="Shangguan X."/>
            <person name="Mao Y."/>
            <person name="Jiang J."/>
            <person name="Zhu Y."/>
            <person name="Lei J."/>
            <person name="Kang H."/>
            <person name="Chen S."/>
            <person name="He X."/>
            <person name="Wang R."/>
            <person name="Wang Y."/>
            <person name="Chen J."/>
            <person name="Wang L."/>
            <person name="Yu S."/>
            <person name="Wang B."/>
            <person name="Wei J."/>
            <person name="Song S."/>
            <person name="Lu X."/>
            <person name="Gao Z."/>
            <person name="Gu W."/>
            <person name="Deng X."/>
            <person name="Ma D."/>
            <person name="Wang S."/>
            <person name="Liang W."/>
            <person name="Fang L."/>
            <person name="Cai C."/>
            <person name="Zhu X."/>
            <person name="Zhou B."/>
            <person name="Zhang Y."/>
            <person name="Chen Z."/>
            <person name="Xu S."/>
            <person name="Zhu R."/>
            <person name="Wang S."/>
            <person name="Zhang T."/>
            <person name="Zhao G."/>
        </authorList>
    </citation>
    <scope>NUCLEOTIDE SEQUENCE [LARGE SCALE GENOMIC DNA]</scope>
    <source>
        <strain evidence="11">cv. Xinhai21</strain>
        <tissue evidence="10">Leaf</tissue>
    </source>
</reference>
<dbReference type="OrthoDB" id="630188at2759"/>
<evidence type="ECO:0000256" key="5">
    <source>
        <dbReference type="ARBA" id="ARBA00022989"/>
    </source>
</evidence>
<dbReference type="Pfam" id="PF13839">
    <property type="entry name" value="PC-Esterase"/>
    <property type="match status" value="1"/>
</dbReference>
<keyword evidence="4" id="KW-0735">Signal-anchor</keyword>
<dbReference type="GO" id="GO:0016020">
    <property type="term" value="C:membrane"/>
    <property type="evidence" value="ECO:0007669"/>
    <property type="project" value="UniProtKB-SubCell"/>
</dbReference>
<dbReference type="Pfam" id="PF14416">
    <property type="entry name" value="PMR5N"/>
    <property type="match status" value="1"/>
</dbReference>
<keyword evidence="3" id="KW-0812">Transmembrane</keyword>
<evidence type="ECO:0000313" key="11">
    <source>
        <dbReference type="Proteomes" id="UP000239757"/>
    </source>
</evidence>
<keyword evidence="7" id="KW-0732">Signal</keyword>
<name>A0A2P5XUF5_GOSBA</name>
<keyword evidence="6" id="KW-0472">Membrane</keyword>
<evidence type="ECO:0000313" key="10">
    <source>
        <dbReference type="EMBL" id="PPS06985.1"/>
    </source>
</evidence>
<dbReference type="GO" id="GO:0005794">
    <property type="term" value="C:Golgi apparatus"/>
    <property type="evidence" value="ECO:0007669"/>
    <property type="project" value="TreeGrafter"/>
</dbReference>
<dbReference type="InterPro" id="IPR025846">
    <property type="entry name" value="TBL_N"/>
</dbReference>